<dbReference type="VEuPathDB" id="TriTrypDB:Tb427_000077600"/>
<evidence type="ECO:0000256" key="2">
    <source>
        <dbReference type="ARBA" id="ARBA00004609"/>
    </source>
</evidence>
<keyword evidence="5" id="KW-0472">Membrane</keyword>
<evidence type="ECO:0000256" key="4">
    <source>
        <dbReference type="ARBA" id="ARBA00022622"/>
    </source>
</evidence>
<evidence type="ECO:0000256" key="1">
    <source>
        <dbReference type="ARBA" id="ARBA00002523"/>
    </source>
</evidence>
<dbReference type="VEuPathDB" id="TriTrypDB:Tb11.v5.0395"/>
<dbReference type="EMBL" id="KC611584">
    <property type="protein sequence ID" value="AGH59015.1"/>
    <property type="molecule type" value="Genomic_DNA"/>
</dbReference>
<comment type="subcellular location">
    <subcellularLocation>
        <location evidence="2">Cell membrane</location>
        <topology evidence="2">Lipid-anchor</topology>
        <topology evidence="2">GPI-anchor</topology>
    </subcellularLocation>
</comment>
<dbReference type="GO" id="GO:0005886">
    <property type="term" value="C:plasma membrane"/>
    <property type="evidence" value="ECO:0007669"/>
    <property type="project" value="UniProtKB-SubCell"/>
</dbReference>
<reference evidence="8" key="1">
    <citation type="submission" date="2013-02" db="EMBL/GenBank/DDBJ databases">
        <authorList>
            <person name="Cross G.A.M."/>
            <person name="Kim H.-S."/>
            <person name="Wickstead B."/>
        </authorList>
    </citation>
    <scope>NUCLEOTIDE SEQUENCE</scope>
    <source>
        <strain evidence="8">Lister 427</strain>
    </source>
</reference>
<evidence type="ECO:0000313" key="8">
    <source>
        <dbReference type="EMBL" id="AGH59015.1"/>
    </source>
</evidence>
<dbReference type="InterPro" id="IPR027446">
    <property type="entry name" value="VSG_C_dom_sf"/>
</dbReference>
<name>M4T7Z1_9TRYP</name>
<dbReference type="SUPFAM" id="SSF58087">
    <property type="entry name" value="Variant surface glycoprotein (N-terminal domain)"/>
    <property type="match status" value="1"/>
</dbReference>
<organism evidence="8">
    <name type="scientific">Trypanosoma brucei</name>
    <dbReference type="NCBI Taxonomy" id="5691"/>
    <lineage>
        <taxon>Eukaryota</taxon>
        <taxon>Discoba</taxon>
        <taxon>Euglenozoa</taxon>
        <taxon>Kinetoplastea</taxon>
        <taxon>Metakinetoplastina</taxon>
        <taxon>Trypanosomatida</taxon>
        <taxon>Trypanosomatidae</taxon>
        <taxon>Trypanosoma</taxon>
    </lineage>
</organism>
<dbReference type="SUPFAM" id="SSF118251">
    <property type="entry name" value="Variant surface glycoprotein MITAT 1.2, VSG 221, C-terminal domain"/>
    <property type="match status" value="1"/>
</dbReference>
<sequence length="169" mass="18501">LTDSDVQQVAELLLNGHVKKDGDEQHKKDAVKKLFGTDSGIIQAKIIDPLSEKQITYQIEGVSGQKTVKEAATQSDSHRALASCYGRKHSTPTKKQELATAATTNKKCKEETDENKCKGDKNCEYSDGKCKLKEGVKSENDDKTTKNTTGSNSFVINKAPLLLDFLILA</sequence>
<evidence type="ECO:0000256" key="5">
    <source>
        <dbReference type="ARBA" id="ARBA00023136"/>
    </source>
</evidence>
<dbReference type="AlphaFoldDB" id="M4T7Z1"/>
<comment type="function">
    <text evidence="1">VSG forms a coat on the surface of the parasite. The trypanosome evades the immune response of the host by expressing a series of antigenically distinct VSGs from an estimated 1000 VSG genes.</text>
</comment>
<keyword evidence="4" id="KW-0336">GPI-anchor</keyword>
<evidence type="ECO:0000256" key="3">
    <source>
        <dbReference type="ARBA" id="ARBA00022475"/>
    </source>
</evidence>
<protein>
    <submittedName>
        <fullName evidence="8">Variant surface glycoprotein 2312</fullName>
    </submittedName>
</protein>
<keyword evidence="6" id="KW-0325">Glycoprotein</keyword>
<evidence type="ECO:0000256" key="7">
    <source>
        <dbReference type="ARBA" id="ARBA00023288"/>
    </source>
</evidence>
<keyword evidence="7" id="KW-0449">Lipoprotein</keyword>
<keyword evidence="3" id="KW-1003">Cell membrane</keyword>
<feature type="non-terminal residue" evidence="8">
    <location>
        <position position="1"/>
    </location>
</feature>
<evidence type="ECO:0000256" key="6">
    <source>
        <dbReference type="ARBA" id="ARBA00023180"/>
    </source>
</evidence>
<reference evidence="8" key="2">
    <citation type="journal article" date="2014" name="Mol. Biochem. Parasitol.">
        <title>Capturing the variant surface glycoprotein repertoire (the VSGnome) of Trypanosoma brucei Lister 427.</title>
        <authorList>
            <person name="Cross G.A."/>
            <person name="Kim H.S."/>
            <person name="Wickstead B."/>
        </authorList>
    </citation>
    <scope>NUCLEOTIDE SEQUENCE</scope>
    <source>
        <strain evidence="8">Lister 427</strain>
    </source>
</reference>
<accession>M4T7Z1</accession>
<dbReference type="GO" id="GO:0098552">
    <property type="term" value="C:side of membrane"/>
    <property type="evidence" value="ECO:0007669"/>
    <property type="project" value="UniProtKB-KW"/>
</dbReference>
<proteinExistence type="predicted"/>